<organism evidence="1 2">
    <name type="scientific">Trichonephila clavata</name>
    <name type="common">Joro spider</name>
    <name type="synonym">Nephila clavata</name>
    <dbReference type="NCBI Taxonomy" id="2740835"/>
    <lineage>
        <taxon>Eukaryota</taxon>
        <taxon>Metazoa</taxon>
        <taxon>Ecdysozoa</taxon>
        <taxon>Arthropoda</taxon>
        <taxon>Chelicerata</taxon>
        <taxon>Arachnida</taxon>
        <taxon>Araneae</taxon>
        <taxon>Araneomorphae</taxon>
        <taxon>Entelegynae</taxon>
        <taxon>Araneoidea</taxon>
        <taxon>Nephilidae</taxon>
        <taxon>Trichonephila</taxon>
    </lineage>
</organism>
<dbReference type="OrthoDB" id="10024802at2759"/>
<dbReference type="PANTHER" id="PTHR47326">
    <property type="entry name" value="TRANSPOSABLE ELEMENT TC3 TRANSPOSASE-LIKE PROTEIN"/>
    <property type="match status" value="1"/>
</dbReference>
<dbReference type="GO" id="GO:0003676">
    <property type="term" value="F:nucleic acid binding"/>
    <property type="evidence" value="ECO:0007669"/>
    <property type="project" value="InterPro"/>
</dbReference>
<dbReference type="AlphaFoldDB" id="A0A8X6LJW5"/>
<accession>A0A8X6LJW5</accession>
<comment type="caution">
    <text evidence="1">The sequence shown here is derived from an EMBL/GenBank/DDBJ whole genome shotgun (WGS) entry which is preliminary data.</text>
</comment>
<sequence length="91" mass="10333">MWLGMHTNGIIGSFFFVEKTVTGHVYLDMLENFAVPQIPPGFLFQQDGVPLHYHGDVTAFFNRTFQGSKIGERPNCLATKVARFDSIKYFS</sequence>
<dbReference type="InterPro" id="IPR036397">
    <property type="entry name" value="RNaseH_sf"/>
</dbReference>
<dbReference type="EMBL" id="BMAO01016981">
    <property type="protein sequence ID" value="GFR12520.1"/>
    <property type="molecule type" value="Genomic_DNA"/>
</dbReference>
<dbReference type="Proteomes" id="UP000887116">
    <property type="component" value="Unassembled WGS sequence"/>
</dbReference>
<dbReference type="PANTHER" id="PTHR47326:SF1">
    <property type="entry name" value="HTH PSQ-TYPE DOMAIN-CONTAINING PROTEIN"/>
    <property type="match status" value="1"/>
</dbReference>
<proteinExistence type="predicted"/>
<name>A0A8X6LJW5_TRICU</name>
<reference evidence="1" key="1">
    <citation type="submission" date="2020-07" db="EMBL/GenBank/DDBJ databases">
        <title>Multicomponent nature underlies the extraordinary mechanical properties of spider dragline silk.</title>
        <authorList>
            <person name="Kono N."/>
            <person name="Nakamura H."/>
            <person name="Mori M."/>
            <person name="Yoshida Y."/>
            <person name="Ohtoshi R."/>
            <person name="Malay A.D."/>
            <person name="Moran D.A.P."/>
            <person name="Tomita M."/>
            <person name="Numata K."/>
            <person name="Arakawa K."/>
        </authorList>
    </citation>
    <scope>NUCLEOTIDE SEQUENCE</scope>
</reference>
<keyword evidence="2" id="KW-1185">Reference proteome</keyword>
<protein>
    <submittedName>
        <fullName evidence="1">DUF4817 domain-containing protein</fullName>
    </submittedName>
</protein>
<dbReference type="Gene3D" id="3.30.420.10">
    <property type="entry name" value="Ribonuclease H-like superfamily/Ribonuclease H"/>
    <property type="match status" value="1"/>
</dbReference>
<evidence type="ECO:0000313" key="1">
    <source>
        <dbReference type="EMBL" id="GFR12520.1"/>
    </source>
</evidence>
<gene>
    <name evidence="1" type="primary">C0J52_26129</name>
    <name evidence="1" type="ORF">TNCT_426121</name>
</gene>
<evidence type="ECO:0000313" key="2">
    <source>
        <dbReference type="Proteomes" id="UP000887116"/>
    </source>
</evidence>